<comment type="caution">
    <text evidence="1">The sequence shown here is derived from an EMBL/GenBank/DDBJ whole genome shotgun (WGS) entry which is preliminary data.</text>
</comment>
<accession>A0A931D6U0</accession>
<evidence type="ECO:0000313" key="2">
    <source>
        <dbReference type="Proteomes" id="UP000596932"/>
    </source>
</evidence>
<keyword evidence="2" id="KW-1185">Reference proteome</keyword>
<sequence>MADIIRIKRSDATSAPTSLAAGELAYSEVSGYLYYGRISDGTPVIIGGKALKDKLDGLTSADLSDFAAAVGAVIEQASIGDLSDVDLTGAANGQVLVYRDGVFEMEAPPSGVTTFIALTDTPSAFTGAGGRFVKVNTGATALEFVDGVDGGTY</sequence>
<name>A0A931D6U0_9PSED</name>
<organism evidence="1 2">
    <name type="scientific">Pseudomonas chaetocerotis</name>
    <dbReference type="NCBI Taxonomy" id="2758695"/>
    <lineage>
        <taxon>Bacteria</taxon>
        <taxon>Pseudomonadati</taxon>
        <taxon>Pseudomonadota</taxon>
        <taxon>Gammaproteobacteria</taxon>
        <taxon>Pseudomonadales</taxon>
        <taxon>Pseudomonadaceae</taxon>
        <taxon>Pseudomonas</taxon>
    </lineage>
</organism>
<proteinExistence type="predicted"/>
<dbReference type="RefSeq" id="WP_196477213.1">
    <property type="nucleotide sequence ID" value="NZ_JACFYX020000024.1"/>
</dbReference>
<gene>
    <name evidence="1" type="ORF">H3221_25355</name>
</gene>
<protein>
    <submittedName>
        <fullName evidence="1">Uncharacterized protein</fullName>
    </submittedName>
</protein>
<dbReference type="EMBL" id="JACFYX010000050">
    <property type="protein sequence ID" value="MBG0838444.1"/>
    <property type="molecule type" value="Genomic_DNA"/>
</dbReference>
<reference evidence="1" key="1">
    <citation type="submission" date="2020-07" db="EMBL/GenBank/DDBJ databases">
        <title>Pseudomonas chaetoceroseae sp. nov., a new member of the Pseudomonas oleovorans group isolated from a culture of Chaetoceros calcitrans.</title>
        <authorList>
            <person name="Girard L."/>
            <person name="Lood C."/>
            <person name="De Mot R."/>
            <person name="Baudart J."/>
        </authorList>
    </citation>
    <scope>NUCLEOTIDE SEQUENCE</scope>
    <source>
        <strain evidence="1">536</strain>
    </source>
</reference>
<dbReference type="Proteomes" id="UP000596932">
    <property type="component" value="Unassembled WGS sequence"/>
</dbReference>
<evidence type="ECO:0000313" key="1">
    <source>
        <dbReference type="EMBL" id="MBG0838444.1"/>
    </source>
</evidence>
<dbReference type="AlphaFoldDB" id="A0A931D6U0"/>